<dbReference type="GO" id="GO:0006829">
    <property type="term" value="P:zinc ion transport"/>
    <property type="evidence" value="ECO:0007669"/>
    <property type="project" value="UniProtKB-KW"/>
</dbReference>
<gene>
    <name evidence="7" type="ORF">P255_02547</name>
</gene>
<evidence type="ECO:0000256" key="4">
    <source>
        <dbReference type="ARBA" id="ARBA00023136"/>
    </source>
</evidence>
<feature type="transmembrane region" description="Helical" evidence="5">
    <location>
        <begin position="85"/>
        <end position="103"/>
    </location>
</feature>
<evidence type="ECO:0000256" key="5">
    <source>
        <dbReference type="SAM" id="Phobius"/>
    </source>
</evidence>
<dbReference type="PATRIC" id="fig|1341683.3.peg.2519"/>
<sequence length="210" mass="22470">MAGCQCEHHTSNHNISKKFRNALWIALFLNLSLFIIEVIAGAHAGSAALWADSLDFAGDAFNYAISIMALGLSLYWRASIALVKGYTMLFFAILILVKVIWAYCTGVQPEAMTMGVIGIIALIANVISALVLYTFRDGDANMTSVWLCSRNDAIGNIAVILAAVGVFGTQSAIPDLIVAAVMASLGFSSGYHVVQKSRAERQANKTGHLA</sequence>
<feature type="transmembrane region" description="Helical" evidence="5">
    <location>
        <begin position="153"/>
        <end position="170"/>
    </location>
</feature>
<dbReference type="Pfam" id="PF01545">
    <property type="entry name" value="Cation_efflux"/>
    <property type="match status" value="1"/>
</dbReference>
<feature type="transmembrane region" description="Helical" evidence="5">
    <location>
        <begin position="176"/>
        <end position="194"/>
    </location>
</feature>
<dbReference type="AlphaFoldDB" id="V2VS57"/>
<feature type="transmembrane region" description="Helical" evidence="5">
    <location>
        <begin position="115"/>
        <end position="133"/>
    </location>
</feature>
<evidence type="ECO:0000313" key="8">
    <source>
        <dbReference type="Proteomes" id="UP000018418"/>
    </source>
</evidence>
<dbReference type="GO" id="GO:0016020">
    <property type="term" value="C:membrane"/>
    <property type="evidence" value="ECO:0007669"/>
    <property type="project" value="UniProtKB-SubCell"/>
</dbReference>
<dbReference type="InterPro" id="IPR058533">
    <property type="entry name" value="Cation_efflux_TM"/>
</dbReference>
<comment type="caution">
    <text evidence="7">The sequence shown here is derived from an EMBL/GenBank/DDBJ whole genome shotgun (WGS) entry which is preliminary data.</text>
</comment>
<feature type="transmembrane region" description="Helical" evidence="5">
    <location>
        <begin position="21"/>
        <end position="40"/>
    </location>
</feature>
<organism evidence="7 8">
    <name type="scientific">Acinetobacter brisouii CIP 110357</name>
    <dbReference type="NCBI Taxonomy" id="1341683"/>
    <lineage>
        <taxon>Bacteria</taxon>
        <taxon>Pseudomonadati</taxon>
        <taxon>Pseudomonadota</taxon>
        <taxon>Gammaproteobacteria</taxon>
        <taxon>Moraxellales</taxon>
        <taxon>Moraxellaceae</taxon>
        <taxon>Acinetobacter</taxon>
    </lineage>
</organism>
<comment type="subcellular location">
    <subcellularLocation>
        <location evidence="1">Membrane</location>
        <topology evidence="1">Multi-pass membrane protein</topology>
    </subcellularLocation>
</comment>
<dbReference type="EMBL" id="AYEU01000007">
    <property type="protein sequence ID" value="ESK50564.1"/>
    <property type="molecule type" value="Genomic_DNA"/>
</dbReference>
<evidence type="ECO:0000256" key="3">
    <source>
        <dbReference type="ARBA" id="ARBA00022989"/>
    </source>
</evidence>
<protein>
    <recommendedName>
        <fullName evidence="6">Cation efflux protein transmembrane domain-containing protein</fullName>
    </recommendedName>
</protein>
<accession>V2VS57</accession>
<dbReference type="SUPFAM" id="SSF161111">
    <property type="entry name" value="Cation efflux protein transmembrane domain-like"/>
    <property type="match status" value="1"/>
</dbReference>
<name>V2VS57_9GAMM</name>
<dbReference type="HOGENOM" id="CLU_013430_8_0_6"/>
<evidence type="ECO:0000256" key="2">
    <source>
        <dbReference type="ARBA" id="ARBA00022692"/>
    </source>
</evidence>
<dbReference type="Proteomes" id="UP000018418">
    <property type="component" value="Unassembled WGS sequence"/>
</dbReference>
<dbReference type="GO" id="GO:0008324">
    <property type="term" value="F:monoatomic cation transmembrane transporter activity"/>
    <property type="evidence" value="ECO:0007669"/>
    <property type="project" value="InterPro"/>
</dbReference>
<keyword evidence="8" id="KW-1185">Reference proteome</keyword>
<evidence type="ECO:0000256" key="1">
    <source>
        <dbReference type="ARBA" id="ARBA00004141"/>
    </source>
</evidence>
<dbReference type="RefSeq" id="WP_004902794.1">
    <property type="nucleotide sequence ID" value="NZ_BBTI01000005.1"/>
</dbReference>
<evidence type="ECO:0000313" key="7">
    <source>
        <dbReference type="EMBL" id="ESK50564.1"/>
    </source>
</evidence>
<feature type="transmembrane region" description="Helical" evidence="5">
    <location>
        <begin position="60"/>
        <end position="78"/>
    </location>
</feature>
<evidence type="ECO:0000259" key="6">
    <source>
        <dbReference type="Pfam" id="PF01545"/>
    </source>
</evidence>
<dbReference type="Gene3D" id="1.20.1510.10">
    <property type="entry name" value="Cation efflux protein transmembrane domain"/>
    <property type="match status" value="1"/>
</dbReference>
<dbReference type="STRING" id="396323.VH98_04225"/>
<dbReference type="OrthoDB" id="9799649at2"/>
<proteinExistence type="predicted"/>
<feature type="domain" description="Cation efflux protein transmembrane" evidence="6">
    <location>
        <begin position="23"/>
        <end position="197"/>
    </location>
</feature>
<keyword evidence="2 5" id="KW-0812">Transmembrane</keyword>
<dbReference type="InterPro" id="IPR027469">
    <property type="entry name" value="Cation_efflux_TMD_sf"/>
</dbReference>
<keyword evidence="4 5" id="KW-0472">Membrane</keyword>
<keyword evidence="3 5" id="KW-1133">Transmembrane helix</keyword>
<reference evidence="7 8" key="1">
    <citation type="submission" date="2013-10" db="EMBL/GenBank/DDBJ databases">
        <title>The Genome Sequence of Acinetobacter brisouii CIP 110357.</title>
        <authorList>
            <consortium name="The Broad Institute Genomics Platform"/>
            <consortium name="The Broad Institute Genome Sequencing Center for Infectious Disease"/>
            <person name="Cerqueira G."/>
            <person name="Feldgarden M."/>
            <person name="Courvalin P."/>
            <person name="Grillot-Courvalin C."/>
            <person name="Clermont D."/>
            <person name="Rocha E."/>
            <person name="Yoon E.-J."/>
            <person name="Nemec A."/>
            <person name="Young S.K."/>
            <person name="Zeng Q."/>
            <person name="Gargeya S."/>
            <person name="Fitzgerald M."/>
            <person name="Abouelleil A."/>
            <person name="Alvarado L."/>
            <person name="Berlin A.M."/>
            <person name="Chapman S.B."/>
            <person name="Gainer-Dewar J."/>
            <person name="Goldberg J."/>
            <person name="Gnerre S."/>
            <person name="Griggs A."/>
            <person name="Gujja S."/>
            <person name="Hansen M."/>
            <person name="Howarth C."/>
            <person name="Imamovic A."/>
            <person name="Ireland A."/>
            <person name="Larimer J."/>
            <person name="McCowan C."/>
            <person name="Murphy C."/>
            <person name="Pearson M."/>
            <person name="Poon T.W."/>
            <person name="Priest M."/>
            <person name="Roberts A."/>
            <person name="Saif S."/>
            <person name="Shea T."/>
            <person name="Sykes S."/>
            <person name="Wortman J."/>
            <person name="Nusbaum C."/>
            <person name="Birren B."/>
        </authorList>
    </citation>
    <scope>NUCLEOTIDE SEQUENCE [LARGE SCALE GENOMIC DNA]</scope>
    <source>
        <strain evidence="7 8">CIP 110357</strain>
    </source>
</reference>